<evidence type="ECO:0000256" key="1">
    <source>
        <dbReference type="ARBA" id="ARBA00004141"/>
    </source>
</evidence>
<reference evidence="6 7" key="1">
    <citation type="submission" date="2017-07" db="EMBL/GenBank/DDBJ databases">
        <authorList>
            <person name="Talla V."/>
            <person name="Backstrom N."/>
        </authorList>
    </citation>
    <scope>NUCLEOTIDE SEQUENCE [LARGE SCALE GENOMIC DNA]</scope>
</reference>
<dbReference type="GO" id="GO:0006820">
    <property type="term" value="P:monoatomic anion transport"/>
    <property type="evidence" value="ECO:0007669"/>
    <property type="project" value="TreeGrafter"/>
</dbReference>
<dbReference type="AlphaFoldDB" id="A0A5E4R357"/>
<evidence type="ECO:0000256" key="2">
    <source>
        <dbReference type="ARBA" id="ARBA00022692"/>
    </source>
</evidence>
<evidence type="ECO:0000313" key="6">
    <source>
        <dbReference type="EMBL" id="VVD04776.1"/>
    </source>
</evidence>
<dbReference type="Proteomes" id="UP000324832">
    <property type="component" value="Unassembled WGS sequence"/>
</dbReference>
<evidence type="ECO:0000313" key="7">
    <source>
        <dbReference type="Proteomes" id="UP000324832"/>
    </source>
</evidence>
<organism evidence="6 7">
    <name type="scientific">Leptidea sinapis</name>
    <dbReference type="NCBI Taxonomy" id="189913"/>
    <lineage>
        <taxon>Eukaryota</taxon>
        <taxon>Metazoa</taxon>
        <taxon>Ecdysozoa</taxon>
        <taxon>Arthropoda</taxon>
        <taxon>Hexapoda</taxon>
        <taxon>Insecta</taxon>
        <taxon>Pterygota</taxon>
        <taxon>Neoptera</taxon>
        <taxon>Endopterygota</taxon>
        <taxon>Lepidoptera</taxon>
        <taxon>Glossata</taxon>
        <taxon>Ditrysia</taxon>
        <taxon>Papilionoidea</taxon>
        <taxon>Pieridae</taxon>
        <taxon>Dismorphiinae</taxon>
        <taxon>Leptidea</taxon>
    </lineage>
</organism>
<keyword evidence="2 5" id="KW-0812">Transmembrane</keyword>
<feature type="transmembrane region" description="Helical" evidence="5">
    <location>
        <begin position="399"/>
        <end position="424"/>
    </location>
</feature>
<feature type="transmembrane region" description="Helical" evidence="5">
    <location>
        <begin position="132"/>
        <end position="149"/>
    </location>
</feature>
<keyword evidence="3 5" id="KW-1133">Transmembrane helix</keyword>
<feature type="transmembrane region" description="Helical" evidence="5">
    <location>
        <begin position="81"/>
        <end position="100"/>
    </location>
</feature>
<evidence type="ECO:0000256" key="3">
    <source>
        <dbReference type="ARBA" id="ARBA00022989"/>
    </source>
</evidence>
<feature type="transmembrane region" description="Helical" evidence="5">
    <location>
        <begin position="367"/>
        <end position="387"/>
    </location>
</feature>
<comment type="subcellular location">
    <subcellularLocation>
        <location evidence="1">Membrane</location>
        <topology evidence="1">Multi-pass membrane protein</topology>
    </subcellularLocation>
</comment>
<feature type="transmembrane region" description="Helical" evidence="5">
    <location>
        <begin position="263"/>
        <end position="282"/>
    </location>
</feature>
<dbReference type="InterPro" id="IPR050382">
    <property type="entry name" value="MFS_Na/Anion_cotransporter"/>
</dbReference>
<feature type="transmembrane region" description="Helical" evidence="5">
    <location>
        <begin position="107"/>
        <end position="126"/>
    </location>
</feature>
<dbReference type="EMBL" id="FZQP02006893">
    <property type="protein sequence ID" value="VVD04776.1"/>
    <property type="molecule type" value="Genomic_DNA"/>
</dbReference>
<feature type="transmembrane region" description="Helical" evidence="5">
    <location>
        <begin position="200"/>
        <end position="219"/>
    </location>
</feature>
<dbReference type="GO" id="GO:0016020">
    <property type="term" value="C:membrane"/>
    <property type="evidence" value="ECO:0007669"/>
    <property type="project" value="UniProtKB-SubCell"/>
</dbReference>
<feature type="transmembrane region" description="Helical" evidence="5">
    <location>
        <begin position="436"/>
        <end position="455"/>
    </location>
</feature>
<keyword evidence="7" id="KW-1185">Reference proteome</keyword>
<dbReference type="SUPFAM" id="SSF103473">
    <property type="entry name" value="MFS general substrate transporter"/>
    <property type="match status" value="1"/>
</dbReference>
<dbReference type="PANTHER" id="PTHR11662">
    <property type="entry name" value="SOLUTE CARRIER FAMILY 17"/>
    <property type="match status" value="1"/>
</dbReference>
<keyword evidence="4 5" id="KW-0472">Membrane</keyword>
<evidence type="ECO:0008006" key="8">
    <source>
        <dbReference type="Google" id="ProtNLM"/>
    </source>
</evidence>
<feature type="transmembrane region" description="Helical" evidence="5">
    <location>
        <begin position="302"/>
        <end position="320"/>
    </location>
</feature>
<accession>A0A5E4R357</accession>
<gene>
    <name evidence="6" type="ORF">LSINAPIS_LOCUS14460</name>
</gene>
<proteinExistence type="predicted"/>
<feature type="transmembrane region" description="Helical" evidence="5">
    <location>
        <begin position="169"/>
        <end position="188"/>
    </location>
</feature>
<dbReference type="InterPro" id="IPR036259">
    <property type="entry name" value="MFS_trans_sf"/>
</dbReference>
<feature type="transmembrane region" description="Helical" evidence="5">
    <location>
        <begin position="32"/>
        <end position="54"/>
    </location>
</feature>
<evidence type="ECO:0000256" key="4">
    <source>
        <dbReference type="ARBA" id="ARBA00023136"/>
    </source>
</evidence>
<name>A0A5E4R357_9NEOP</name>
<dbReference type="GO" id="GO:0022857">
    <property type="term" value="F:transmembrane transporter activity"/>
    <property type="evidence" value="ECO:0007669"/>
    <property type="project" value="InterPro"/>
</dbReference>
<feature type="transmembrane region" description="Helical" evidence="5">
    <location>
        <begin position="341"/>
        <end position="361"/>
    </location>
</feature>
<evidence type="ECO:0000256" key="5">
    <source>
        <dbReference type="SAM" id="Phobius"/>
    </source>
</evidence>
<dbReference type="InterPro" id="IPR011701">
    <property type="entry name" value="MFS"/>
</dbReference>
<protein>
    <recommendedName>
        <fullName evidence="8">Major facilitator superfamily (MFS) profile domain-containing protein</fullName>
    </recommendedName>
</protein>
<dbReference type="Gene3D" id="1.20.1250.20">
    <property type="entry name" value="MFS general substrate transporter like domains"/>
    <property type="match status" value="1"/>
</dbReference>
<sequence length="502" mass="55864">MDTEFLRYKFENSYDGVITKTKFKIGIRHIQICYMFLCSVVMGVMRGSIGIAILCVSDHERSGAISQVEIHEWSRRIEGTILASFFFGYALLLLPAELFLQQVAEKFVLTAVLLINGAITAAMPTIINKGGWIAACNALFILGMTQACVTPANQQLLSNWLPPNEKRGFNCFVQGGLFIGMMIGMPVSGLLSQSRLGWELIFYSQAMMTFSMAAIWGLLTASSPEQHKAIGDAEQEFIKESKKFYRKRRSQPPWRRVLHSTEFWAVAAVHASLNAIFIFYVVDLPAYLKAYHVPLTYATLHVVSALAMLWLGQALATYAVRGARHIGLFDYFLDIKHFRKFINGLSVFGTVLGLTFLPRFVSLWDNLGVAIIMVVMGILGVQFSGFLENHRDMTQNYSGTLLVMTSAVASVVGAAVPLATGLLVADDITDDRRWRVVLSLLSGLCVVSGVVYAVWGSAERQKWDDQEIHKYGFTNGADSLELQETFTTKGKDFDNETYLAIS</sequence>
<dbReference type="PANTHER" id="PTHR11662:SF280">
    <property type="entry name" value="FI21844P1-RELATED"/>
    <property type="match status" value="1"/>
</dbReference>
<dbReference type="Pfam" id="PF07690">
    <property type="entry name" value="MFS_1"/>
    <property type="match status" value="1"/>
</dbReference>